<sequence>MNEDEAEAFSEKIRKALEQVLPYGTPFAFVCDTTPLEEINSDGNGRISWVSPKTQAPYVTVGLFSMGADCFDFE</sequence>
<accession>A0A087CAH2</accession>
<evidence type="ECO:0000313" key="1">
    <source>
        <dbReference type="EMBL" id="KFI80272.1"/>
    </source>
</evidence>
<organism evidence="1 2">
    <name type="scientific">Bifidobacterium mongoliense DSM 21395</name>
    <dbReference type="NCBI Taxonomy" id="1437603"/>
    <lineage>
        <taxon>Bacteria</taxon>
        <taxon>Bacillati</taxon>
        <taxon>Actinomycetota</taxon>
        <taxon>Actinomycetes</taxon>
        <taxon>Bifidobacteriales</taxon>
        <taxon>Bifidobacteriaceae</taxon>
        <taxon>Bifidobacterium</taxon>
    </lineage>
</organism>
<comment type="caution">
    <text evidence="1">The sequence shown here is derived from an EMBL/GenBank/DDBJ whole genome shotgun (WGS) entry which is preliminary data.</text>
</comment>
<gene>
    <name evidence="1" type="ORF">BMON_0144</name>
</gene>
<dbReference type="GeneID" id="93095007"/>
<keyword evidence="2" id="KW-1185">Reference proteome</keyword>
<name>A0A087CAH2_9BIFI</name>
<protein>
    <submittedName>
        <fullName evidence="1">Uncharacterized protein</fullName>
    </submittedName>
</protein>
<evidence type="ECO:0000313" key="2">
    <source>
        <dbReference type="Proteomes" id="UP000029082"/>
    </source>
</evidence>
<dbReference type="RefSeq" id="WP_033513465.1">
    <property type="nucleotide sequence ID" value="NZ_JDUO01000015.1"/>
</dbReference>
<reference evidence="1 2" key="1">
    <citation type="submission" date="2014-03" db="EMBL/GenBank/DDBJ databases">
        <title>Genomics of Bifidobacteria.</title>
        <authorList>
            <person name="Ventura M."/>
            <person name="Milani C."/>
            <person name="Lugli G.A."/>
        </authorList>
    </citation>
    <scope>NUCLEOTIDE SEQUENCE [LARGE SCALE GENOMIC DNA]</scope>
    <source>
        <strain evidence="1 2">DSM 21395</strain>
    </source>
</reference>
<dbReference type="AlphaFoldDB" id="A0A087CAH2"/>
<proteinExistence type="predicted"/>
<dbReference type="EMBL" id="JGZE01000001">
    <property type="protein sequence ID" value="KFI80272.1"/>
    <property type="molecule type" value="Genomic_DNA"/>
</dbReference>
<dbReference type="Proteomes" id="UP000029082">
    <property type="component" value="Unassembled WGS sequence"/>
</dbReference>